<keyword evidence="3" id="KW-1185">Reference proteome</keyword>
<dbReference type="AlphaFoldDB" id="A0ABC8LGS3"/>
<dbReference type="PANTHER" id="PTHR31115">
    <property type="entry name" value="OS05G0107300 PROTEIN"/>
    <property type="match status" value="1"/>
</dbReference>
<gene>
    <name evidence="2" type="ORF">ERUC_LOCUS35336</name>
</gene>
<dbReference type="PANTHER" id="PTHR31115:SF3">
    <property type="entry name" value="EXPRESSED PROTEIN"/>
    <property type="match status" value="1"/>
</dbReference>
<dbReference type="Proteomes" id="UP001642260">
    <property type="component" value="Unassembled WGS sequence"/>
</dbReference>
<organism evidence="2 3">
    <name type="scientific">Eruca vesicaria subsp. sativa</name>
    <name type="common">Garden rocket</name>
    <name type="synonym">Eruca sativa</name>
    <dbReference type="NCBI Taxonomy" id="29727"/>
    <lineage>
        <taxon>Eukaryota</taxon>
        <taxon>Viridiplantae</taxon>
        <taxon>Streptophyta</taxon>
        <taxon>Embryophyta</taxon>
        <taxon>Tracheophyta</taxon>
        <taxon>Spermatophyta</taxon>
        <taxon>Magnoliopsida</taxon>
        <taxon>eudicotyledons</taxon>
        <taxon>Gunneridae</taxon>
        <taxon>Pentapetalae</taxon>
        <taxon>rosids</taxon>
        <taxon>malvids</taxon>
        <taxon>Brassicales</taxon>
        <taxon>Brassicaceae</taxon>
        <taxon>Brassiceae</taxon>
        <taxon>Eruca</taxon>
    </lineage>
</organism>
<evidence type="ECO:0000313" key="2">
    <source>
        <dbReference type="EMBL" id="CAH8382853.1"/>
    </source>
</evidence>
<reference evidence="2 3" key="1">
    <citation type="submission" date="2022-03" db="EMBL/GenBank/DDBJ databases">
        <authorList>
            <person name="Macdonald S."/>
            <person name="Ahmed S."/>
            <person name="Newling K."/>
        </authorList>
    </citation>
    <scope>NUCLEOTIDE SEQUENCE [LARGE SCALE GENOMIC DNA]</scope>
</reference>
<evidence type="ECO:0000256" key="1">
    <source>
        <dbReference type="SAM" id="MobiDB-lite"/>
    </source>
</evidence>
<evidence type="ECO:0000313" key="3">
    <source>
        <dbReference type="Proteomes" id="UP001642260"/>
    </source>
</evidence>
<protein>
    <submittedName>
        <fullName evidence="2">Uncharacterized protein</fullName>
    </submittedName>
</protein>
<sequence>MSAPGKFDYSSPALDRPPYISNCAAQMERSSSFRELMEHPVPSQPNMLRGTSPIAQTNVVATDYKSIRPGDFKRHSLPSPIPEEIKRLKTGLGENNVKARERVKVLNEASSVFNKFFPSLPTKKRSQPGGLSGDRSGERLVSGSGLSKMGIQGPWLVVLSLTRRSWMNDLKLAFQMSEHVLLW</sequence>
<proteinExistence type="predicted"/>
<feature type="region of interest" description="Disordered" evidence="1">
    <location>
        <begin position="120"/>
        <end position="145"/>
    </location>
</feature>
<accession>A0ABC8LGS3</accession>
<comment type="caution">
    <text evidence="2">The sequence shown here is derived from an EMBL/GenBank/DDBJ whole genome shotgun (WGS) entry which is preliminary data.</text>
</comment>
<name>A0ABC8LGS3_ERUVS</name>
<dbReference type="EMBL" id="CAKOAT010567376">
    <property type="protein sequence ID" value="CAH8382853.1"/>
    <property type="molecule type" value="Genomic_DNA"/>
</dbReference>